<evidence type="ECO:0000313" key="2">
    <source>
        <dbReference type="Proteomes" id="UP001469553"/>
    </source>
</evidence>
<dbReference type="EMBL" id="JAHRIP010049475">
    <property type="protein sequence ID" value="MEQ2300409.1"/>
    <property type="molecule type" value="Genomic_DNA"/>
</dbReference>
<accession>A0ABV0Z3G2</accession>
<dbReference type="Proteomes" id="UP001469553">
    <property type="component" value="Unassembled WGS sequence"/>
</dbReference>
<comment type="caution">
    <text evidence="1">The sequence shown here is derived from an EMBL/GenBank/DDBJ whole genome shotgun (WGS) entry which is preliminary data.</text>
</comment>
<keyword evidence="2" id="KW-1185">Reference proteome</keyword>
<name>A0ABV0Z3G2_9TELE</name>
<sequence length="116" mass="12910">MFFGKCDESLISSWVNFRKVTTPEHEGPGFDSRPAVFLHGACIFSPRACMGYLTGYSGVLPQSKNMTVRLINLSKLPLGVIWCVHGCLPCVSLCCPALDWRRVQGVPRLPPLDCRR</sequence>
<proteinExistence type="predicted"/>
<evidence type="ECO:0000313" key="1">
    <source>
        <dbReference type="EMBL" id="MEQ2300409.1"/>
    </source>
</evidence>
<gene>
    <name evidence="1" type="ORF">AMECASPLE_025137</name>
</gene>
<protein>
    <submittedName>
        <fullName evidence="1">Uncharacterized protein</fullName>
    </submittedName>
</protein>
<reference evidence="1 2" key="1">
    <citation type="submission" date="2021-06" db="EMBL/GenBank/DDBJ databases">
        <authorList>
            <person name="Palmer J.M."/>
        </authorList>
    </citation>
    <scope>NUCLEOTIDE SEQUENCE [LARGE SCALE GENOMIC DNA]</scope>
    <source>
        <strain evidence="1 2">AS_MEX2019</strain>
        <tissue evidence="1">Muscle</tissue>
    </source>
</reference>
<organism evidence="1 2">
    <name type="scientific">Ameca splendens</name>
    <dbReference type="NCBI Taxonomy" id="208324"/>
    <lineage>
        <taxon>Eukaryota</taxon>
        <taxon>Metazoa</taxon>
        <taxon>Chordata</taxon>
        <taxon>Craniata</taxon>
        <taxon>Vertebrata</taxon>
        <taxon>Euteleostomi</taxon>
        <taxon>Actinopterygii</taxon>
        <taxon>Neopterygii</taxon>
        <taxon>Teleostei</taxon>
        <taxon>Neoteleostei</taxon>
        <taxon>Acanthomorphata</taxon>
        <taxon>Ovalentaria</taxon>
        <taxon>Atherinomorphae</taxon>
        <taxon>Cyprinodontiformes</taxon>
        <taxon>Goodeidae</taxon>
        <taxon>Ameca</taxon>
    </lineage>
</organism>